<comment type="caution">
    <text evidence="2">The sequence shown here is derived from an EMBL/GenBank/DDBJ whole genome shotgun (WGS) entry which is preliminary data.</text>
</comment>
<dbReference type="AlphaFoldDB" id="A0AAN7PAR3"/>
<protein>
    <submittedName>
        <fullName evidence="2">Uncharacterized protein</fullName>
    </submittedName>
</protein>
<evidence type="ECO:0000256" key="1">
    <source>
        <dbReference type="SAM" id="MobiDB-lite"/>
    </source>
</evidence>
<evidence type="ECO:0000313" key="3">
    <source>
        <dbReference type="Proteomes" id="UP001353858"/>
    </source>
</evidence>
<feature type="region of interest" description="Disordered" evidence="1">
    <location>
        <begin position="1"/>
        <end position="28"/>
    </location>
</feature>
<reference evidence="3" key="1">
    <citation type="submission" date="2023-01" db="EMBL/GenBank/DDBJ databases">
        <title>Key to firefly adult light organ development and bioluminescence: homeobox transcription factors regulate luciferase expression and transportation to peroxisome.</title>
        <authorList>
            <person name="Fu X."/>
        </authorList>
    </citation>
    <scope>NUCLEOTIDE SEQUENCE [LARGE SCALE GENOMIC DNA]</scope>
</reference>
<feature type="compositionally biased region" description="Polar residues" evidence="1">
    <location>
        <begin position="1"/>
        <end position="18"/>
    </location>
</feature>
<keyword evidence="3" id="KW-1185">Reference proteome</keyword>
<proteinExistence type="predicted"/>
<evidence type="ECO:0000313" key="2">
    <source>
        <dbReference type="EMBL" id="KAK4881157.1"/>
    </source>
</evidence>
<sequence length="148" mass="17783">MESDCNDTTMQQTINIETPHNHKSKRRSSVFRPEIILQNENVNNTEKFNMEYCDKLKQETVDWKICYVKIKEEYTQLRSGSNEIHLDNERFKEYGKALENKVKQFCLHVNNARNMHKHLLCYKKNLIEEHKNLAKITNTEIYEKLKFS</sequence>
<accession>A0AAN7PAR3</accession>
<name>A0AAN7PAR3_9COLE</name>
<gene>
    <name evidence="2" type="ORF">RN001_004476</name>
</gene>
<dbReference type="Proteomes" id="UP001353858">
    <property type="component" value="Unassembled WGS sequence"/>
</dbReference>
<organism evidence="2 3">
    <name type="scientific">Aquatica leii</name>
    <dbReference type="NCBI Taxonomy" id="1421715"/>
    <lineage>
        <taxon>Eukaryota</taxon>
        <taxon>Metazoa</taxon>
        <taxon>Ecdysozoa</taxon>
        <taxon>Arthropoda</taxon>
        <taxon>Hexapoda</taxon>
        <taxon>Insecta</taxon>
        <taxon>Pterygota</taxon>
        <taxon>Neoptera</taxon>
        <taxon>Endopterygota</taxon>
        <taxon>Coleoptera</taxon>
        <taxon>Polyphaga</taxon>
        <taxon>Elateriformia</taxon>
        <taxon>Elateroidea</taxon>
        <taxon>Lampyridae</taxon>
        <taxon>Luciolinae</taxon>
        <taxon>Aquatica</taxon>
    </lineage>
</organism>
<dbReference type="EMBL" id="JARPUR010000002">
    <property type="protein sequence ID" value="KAK4881157.1"/>
    <property type="molecule type" value="Genomic_DNA"/>
</dbReference>